<dbReference type="InterPro" id="IPR016747">
    <property type="entry name" value="Phosphotransbutyrylase"/>
</dbReference>
<reference evidence="3 4" key="1">
    <citation type="submission" date="2016-12" db="EMBL/GenBank/DDBJ databases">
        <title>The whole genome sequencing and assembly of Bacillus cohnii DSM 6307T strain.</title>
        <authorList>
            <person name="Lee Y.-J."/>
            <person name="Yi H."/>
            <person name="Bahn Y.-S."/>
            <person name="Kim J.F."/>
            <person name="Lee D.-W."/>
        </authorList>
    </citation>
    <scope>NUCLEOTIDE SEQUENCE [LARGE SCALE GENOMIC DNA]</scope>
    <source>
        <strain evidence="3 4">DSM 6307</strain>
    </source>
</reference>
<protein>
    <submittedName>
        <fullName evidence="3">VanZ family protein</fullName>
    </submittedName>
</protein>
<feature type="transmembrane region" description="Helical" evidence="1">
    <location>
        <begin position="6"/>
        <end position="23"/>
    </location>
</feature>
<keyword evidence="4" id="KW-1185">Reference proteome</keyword>
<keyword evidence="1" id="KW-0812">Transmembrane</keyword>
<dbReference type="InterPro" id="IPR006976">
    <property type="entry name" value="VanZ-like"/>
</dbReference>
<dbReference type="EMBL" id="CP018866">
    <property type="protein sequence ID" value="AST93392.1"/>
    <property type="molecule type" value="Genomic_DNA"/>
</dbReference>
<dbReference type="PIRSF" id="PIRSF019083">
    <property type="entry name" value="UCP019083_VanZ"/>
    <property type="match status" value="1"/>
</dbReference>
<evidence type="ECO:0000259" key="2">
    <source>
        <dbReference type="Pfam" id="PF04892"/>
    </source>
</evidence>
<dbReference type="NCBIfam" id="NF037970">
    <property type="entry name" value="vanZ_1"/>
    <property type="match status" value="1"/>
</dbReference>
<feature type="domain" description="VanZ-like" evidence="2">
    <location>
        <begin position="8"/>
        <end position="140"/>
    </location>
</feature>
<dbReference type="AlphaFoldDB" id="A0A223KV87"/>
<evidence type="ECO:0000256" key="1">
    <source>
        <dbReference type="SAM" id="Phobius"/>
    </source>
</evidence>
<keyword evidence="1" id="KW-1133">Transmembrane helix</keyword>
<feature type="transmembrane region" description="Helical" evidence="1">
    <location>
        <begin position="87"/>
        <end position="105"/>
    </location>
</feature>
<organism evidence="3 4">
    <name type="scientific">Sutcliffiella cohnii</name>
    <dbReference type="NCBI Taxonomy" id="33932"/>
    <lineage>
        <taxon>Bacteria</taxon>
        <taxon>Bacillati</taxon>
        <taxon>Bacillota</taxon>
        <taxon>Bacilli</taxon>
        <taxon>Bacillales</taxon>
        <taxon>Bacillaceae</taxon>
        <taxon>Sutcliffiella</taxon>
    </lineage>
</organism>
<keyword evidence="1" id="KW-0472">Membrane</keyword>
<gene>
    <name evidence="3" type="ORF">BC6307_20055</name>
</gene>
<accession>A0A223KV87</accession>
<sequence length="154" mass="17249">MQRLIIPWLLVVAWMVLIFSFSAQPAEQSSSLSGGIVEPIIETIETVVPVVTIDKEFFHTFIRKNAHFFAYFILGVLSKHAFRRSGVIGMKAGIFAFFLSVVYAISDEVHQLFVPGRSGEVRDVLIDSAGAFIGIVIYYCLSKLYNRNKALSRS</sequence>
<dbReference type="RefSeq" id="WP_066420875.1">
    <property type="nucleotide sequence ID" value="NZ_CP018866.1"/>
</dbReference>
<dbReference type="Proteomes" id="UP000215224">
    <property type="component" value="Chromosome"/>
</dbReference>
<dbReference type="Pfam" id="PF04892">
    <property type="entry name" value="VanZ"/>
    <property type="match status" value="1"/>
</dbReference>
<proteinExistence type="predicted"/>
<name>A0A223KV87_9BACI</name>
<dbReference type="STRING" id="1314751.GCA_001591425_04531"/>
<feature type="transmembrane region" description="Helical" evidence="1">
    <location>
        <begin position="125"/>
        <end position="145"/>
    </location>
</feature>
<dbReference type="KEGG" id="bcoh:BC6307_20055"/>
<evidence type="ECO:0000313" key="3">
    <source>
        <dbReference type="EMBL" id="AST93392.1"/>
    </source>
</evidence>
<evidence type="ECO:0000313" key="4">
    <source>
        <dbReference type="Proteomes" id="UP000215224"/>
    </source>
</evidence>